<gene>
    <name evidence="2" type="ORF">XH86_14200</name>
</gene>
<feature type="region of interest" description="Disordered" evidence="1">
    <location>
        <begin position="39"/>
        <end position="63"/>
    </location>
</feature>
<keyword evidence="3" id="KW-1185">Reference proteome</keyword>
<evidence type="ECO:0000313" key="2">
    <source>
        <dbReference type="EMBL" id="QOZ59754.1"/>
    </source>
</evidence>
<name>A0ABX6UI42_9BRAD</name>
<evidence type="ECO:0000256" key="1">
    <source>
        <dbReference type="SAM" id="MobiDB-lite"/>
    </source>
</evidence>
<evidence type="ECO:0000313" key="3">
    <source>
        <dbReference type="Proteomes" id="UP000593880"/>
    </source>
</evidence>
<sequence length="63" mass="6589">MRGGVGRLRRPFSLKHRGKASAAAKRRVGALSSWGLSHCGDTPLPNPPPQAGEGAHYLQGISA</sequence>
<accession>A0ABX6UI42</accession>
<dbReference type="Proteomes" id="UP000593880">
    <property type="component" value="Chromosome"/>
</dbReference>
<protein>
    <submittedName>
        <fullName evidence="2">Uncharacterized protein</fullName>
    </submittedName>
</protein>
<reference evidence="2 3" key="1">
    <citation type="submission" date="2018-06" db="EMBL/GenBank/DDBJ databases">
        <title>Comparative genomics of rhizobia nodulating Arachis hypogaea in China.</title>
        <authorList>
            <person name="Li Y."/>
        </authorList>
    </citation>
    <scope>NUCLEOTIDE SEQUENCE [LARGE SCALE GENOMIC DNA]</scope>
    <source>
        <strain evidence="2 3">CCBAU 51658</strain>
    </source>
</reference>
<proteinExistence type="predicted"/>
<organism evidence="2 3">
    <name type="scientific">Bradyrhizobium guangdongense</name>
    <dbReference type="NCBI Taxonomy" id="1325090"/>
    <lineage>
        <taxon>Bacteria</taxon>
        <taxon>Pseudomonadati</taxon>
        <taxon>Pseudomonadota</taxon>
        <taxon>Alphaproteobacteria</taxon>
        <taxon>Hyphomicrobiales</taxon>
        <taxon>Nitrobacteraceae</taxon>
        <taxon>Bradyrhizobium</taxon>
    </lineage>
</organism>
<dbReference type="EMBL" id="CP030057">
    <property type="protein sequence ID" value="QOZ59754.1"/>
    <property type="molecule type" value="Genomic_DNA"/>
</dbReference>